<dbReference type="EMBL" id="CADCTV010000736">
    <property type="protein sequence ID" value="CAA9357612.1"/>
    <property type="molecule type" value="Genomic_DNA"/>
</dbReference>
<reference evidence="1" key="1">
    <citation type="submission" date="2020-02" db="EMBL/GenBank/DDBJ databases">
        <authorList>
            <person name="Meier V. D."/>
        </authorList>
    </citation>
    <scope>NUCLEOTIDE SEQUENCE</scope>
    <source>
        <strain evidence="1">AVDCRST_MAG89</strain>
    </source>
</reference>
<accession>A0A6J4MEL7</accession>
<organism evidence="1">
    <name type="scientific">uncultured Gemmatimonadota bacterium</name>
    <dbReference type="NCBI Taxonomy" id="203437"/>
    <lineage>
        <taxon>Bacteria</taxon>
        <taxon>Pseudomonadati</taxon>
        <taxon>Gemmatimonadota</taxon>
        <taxon>environmental samples</taxon>
    </lineage>
</organism>
<gene>
    <name evidence="1" type="ORF">AVDCRST_MAG89-3531</name>
</gene>
<evidence type="ECO:0000313" key="1">
    <source>
        <dbReference type="EMBL" id="CAA9357612.1"/>
    </source>
</evidence>
<proteinExistence type="predicted"/>
<protein>
    <submittedName>
        <fullName evidence="1">Uncharacterized protein</fullName>
    </submittedName>
</protein>
<name>A0A6J4MEL7_9BACT</name>
<dbReference type="AlphaFoldDB" id="A0A6J4MEL7"/>
<sequence length="41" mass="4472">MPGPLRIADDQKAFFTALPYSPMSSCETMSTTQILPPSLLD</sequence>